<dbReference type="SMART" id="SM00388">
    <property type="entry name" value="HisKA"/>
    <property type="match status" value="1"/>
</dbReference>
<dbReference type="InterPro" id="IPR013767">
    <property type="entry name" value="PAS_fold"/>
</dbReference>
<dbReference type="SUPFAM" id="SSF47384">
    <property type="entry name" value="Homodimeric domain of signal transducing histidine kinase"/>
    <property type="match status" value="1"/>
</dbReference>
<dbReference type="PANTHER" id="PTHR43304">
    <property type="entry name" value="PHYTOCHROME-LIKE PROTEIN CPH1"/>
    <property type="match status" value="1"/>
</dbReference>
<dbReference type="SUPFAM" id="SSF55874">
    <property type="entry name" value="ATPase domain of HSP90 chaperone/DNA topoisomerase II/histidine kinase"/>
    <property type="match status" value="1"/>
</dbReference>
<dbReference type="GO" id="GO:0006355">
    <property type="term" value="P:regulation of DNA-templated transcription"/>
    <property type="evidence" value="ECO:0007669"/>
    <property type="project" value="InterPro"/>
</dbReference>
<feature type="domain" description="PAC" evidence="9">
    <location>
        <begin position="399"/>
        <end position="449"/>
    </location>
</feature>
<dbReference type="InterPro" id="IPR003594">
    <property type="entry name" value="HATPase_dom"/>
</dbReference>
<dbReference type="SMART" id="SM00065">
    <property type="entry name" value="GAF"/>
    <property type="match status" value="1"/>
</dbReference>
<comment type="catalytic activity">
    <reaction evidence="1">
        <text>ATP + protein L-histidine = ADP + protein N-phospho-L-histidine.</text>
        <dbReference type="EC" id="2.7.13.3"/>
    </reaction>
</comment>
<dbReference type="PANTHER" id="PTHR43304:SF1">
    <property type="entry name" value="PAC DOMAIN-CONTAINING PROTEIN"/>
    <property type="match status" value="1"/>
</dbReference>
<keyword evidence="5" id="KW-0418">Kinase</keyword>
<proteinExistence type="predicted"/>
<dbReference type="InterPro" id="IPR003018">
    <property type="entry name" value="GAF"/>
</dbReference>
<dbReference type="InterPro" id="IPR052162">
    <property type="entry name" value="Sensor_kinase/Photoreceptor"/>
</dbReference>
<feature type="domain" description="PAC" evidence="9">
    <location>
        <begin position="523"/>
        <end position="575"/>
    </location>
</feature>
<dbReference type="RefSeq" id="WP_069582770.1">
    <property type="nucleotide sequence ID" value="NZ_LMVM01000023.1"/>
</dbReference>
<dbReference type="SMART" id="SM00091">
    <property type="entry name" value="PAS"/>
    <property type="match status" value="3"/>
</dbReference>
<feature type="domain" description="PAS" evidence="8">
    <location>
        <begin position="313"/>
        <end position="392"/>
    </location>
</feature>
<dbReference type="Pfam" id="PF13426">
    <property type="entry name" value="PAS_9"/>
    <property type="match status" value="2"/>
</dbReference>
<dbReference type="Pfam" id="PF00512">
    <property type="entry name" value="HisKA"/>
    <property type="match status" value="1"/>
</dbReference>
<dbReference type="CDD" id="cd00082">
    <property type="entry name" value="HisKA"/>
    <property type="match status" value="1"/>
</dbReference>
<dbReference type="InterPro" id="IPR036097">
    <property type="entry name" value="HisK_dim/P_sf"/>
</dbReference>
<feature type="coiled-coil region" evidence="6">
    <location>
        <begin position="741"/>
        <end position="768"/>
    </location>
</feature>
<dbReference type="SUPFAM" id="SSF55785">
    <property type="entry name" value="PYP-like sensor domain (PAS domain)"/>
    <property type="match status" value="3"/>
</dbReference>
<dbReference type="SUPFAM" id="SSF55781">
    <property type="entry name" value="GAF domain-like"/>
    <property type="match status" value="1"/>
</dbReference>
<evidence type="ECO:0000259" key="8">
    <source>
        <dbReference type="PROSITE" id="PS50112"/>
    </source>
</evidence>
<dbReference type="PROSITE" id="PS50109">
    <property type="entry name" value="HIS_KIN"/>
    <property type="match status" value="1"/>
</dbReference>
<evidence type="ECO:0000256" key="5">
    <source>
        <dbReference type="ARBA" id="ARBA00022777"/>
    </source>
</evidence>
<sequence length="986" mass="113722">MINTNNNPGDIQSNVNFQIFDNLQDGVIVYELIRDALNEVVNLRIKYINNASVINEFISYEKAIGKTITELCDNDALFLHFKMTSKVARSGKNGKFKTYFKPLNKYYSVSTYLSDSNTLVTISNDITEKEKMEEKLQKQADLLDLTRDAIIVRDMGDRIIFWNHGAEKRYGWMRKEAYGKVSYKLLKADFSEPLKEIFRKLFQNGHWEGEVTHTRRDGEKIIVLSRWELQKNENNEPTGYMEINTDITKRKKMEKAIKEFGVSQSKIASELEKARNNLEKKVKERTTELEEAYNAIKHKAFVASQNAKALKESEEKFRETLKQLSDGIIITDEHGAIIECNNAFNQITGLKKENIIGNFIWDVQYMIIPEEKQTSEIYGGLKSKINQLLNSKNIPQVNQPEDNEIQRDDGEHRFLQTITFPIKTEKGVIIGSFNRDITERKESEKALNDSEKNLRMVTDNMVDMVSQTDIHGIIQYVSPSGKMLLGYEPEELIGTPIFDYVHFDNLYEVKSTIEISFIEMRPERMEVQFRHADGHYIWLEIVGNIFFDEKHRAKGAVFGSRDISERKKAENQIKLQYSVLNGINKIFRESLTSETEEEVADVGIRVAEQLVGSEMGFIAEINDDGQLGNIIMSSSAGKLYETHQSKIHKSITSMKINSYLKKAIKEEEPLIINDLNYDKNGLPEGHPLVNSFLCVPLKQGDKVIGLIVLANKKRNYSLEDIEIIESLSVAIIEALTGFRSKNKLKKYKNRLEETIGDLKRSNEELQRFAYVASHDLQEPLRTVASFTQLLERRYKGKFDSDADEFMDYIVEAALRMKEQIKGLLEYSRISTKENEFKRVNSEFILNQAIDNLQFSIKENNAKVTYNSLPFVMCDAGQLQRIFQNLISNSLKFKKEMMPPEIHISAKKDDKNREHIFSVLDNGIGIEKQYMKRIFVIFQRLHTLDEYQGTGIGLSIVKRIIERHGGRIWVESEFGKGSAFYFTIPYS</sequence>
<dbReference type="InterPro" id="IPR035965">
    <property type="entry name" value="PAS-like_dom_sf"/>
</dbReference>
<dbReference type="PRINTS" id="PR00344">
    <property type="entry name" value="BCTRLSENSOR"/>
</dbReference>
<evidence type="ECO:0000256" key="4">
    <source>
        <dbReference type="ARBA" id="ARBA00022679"/>
    </source>
</evidence>
<dbReference type="EC" id="2.7.13.3" evidence="2"/>
<dbReference type="Pfam" id="PF13185">
    <property type="entry name" value="GAF_2"/>
    <property type="match status" value="1"/>
</dbReference>
<dbReference type="InterPro" id="IPR029016">
    <property type="entry name" value="GAF-like_dom_sf"/>
</dbReference>
<evidence type="ECO:0000256" key="1">
    <source>
        <dbReference type="ARBA" id="ARBA00000085"/>
    </source>
</evidence>
<evidence type="ECO:0000259" key="7">
    <source>
        <dbReference type="PROSITE" id="PS50109"/>
    </source>
</evidence>
<dbReference type="SMART" id="SM00387">
    <property type="entry name" value="HATPase_c"/>
    <property type="match status" value="1"/>
</dbReference>
<dbReference type="Proteomes" id="UP000217784">
    <property type="component" value="Unassembled WGS sequence"/>
</dbReference>
<dbReference type="AlphaFoldDB" id="A0A2A2H4X6"/>
<dbReference type="Gene3D" id="3.30.450.20">
    <property type="entry name" value="PAS domain"/>
    <property type="match status" value="4"/>
</dbReference>
<dbReference type="OrthoDB" id="8127at2157"/>
<comment type="caution">
    <text evidence="10">The sequence shown here is derived from an EMBL/GenBank/DDBJ whole genome shotgun (WGS) entry which is preliminary data.</text>
</comment>
<dbReference type="Pfam" id="PF02518">
    <property type="entry name" value="HATPase_c"/>
    <property type="match status" value="1"/>
</dbReference>
<dbReference type="SMART" id="SM00086">
    <property type="entry name" value="PAC"/>
    <property type="match status" value="3"/>
</dbReference>
<protein>
    <recommendedName>
        <fullName evidence="2">histidine kinase</fullName>
        <ecNumber evidence="2">2.7.13.3</ecNumber>
    </recommendedName>
</protein>
<feature type="domain" description="PAC" evidence="9">
    <location>
        <begin position="207"/>
        <end position="259"/>
    </location>
</feature>
<evidence type="ECO:0000313" key="11">
    <source>
        <dbReference type="Proteomes" id="UP000217784"/>
    </source>
</evidence>
<dbReference type="Gene3D" id="3.30.565.10">
    <property type="entry name" value="Histidine kinase-like ATPase, C-terminal domain"/>
    <property type="match status" value="1"/>
</dbReference>
<feature type="coiled-coil region" evidence="6">
    <location>
        <begin position="264"/>
        <end position="295"/>
    </location>
</feature>
<keyword evidence="4" id="KW-0808">Transferase</keyword>
<dbReference type="Gene3D" id="1.10.287.130">
    <property type="match status" value="1"/>
</dbReference>
<dbReference type="InterPro" id="IPR003661">
    <property type="entry name" value="HisK_dim/P_dom"/>
</dbReference>
<gene>
    <name evidence="10" type="ORF">ASJ80_06480</name>
</gene>
<dbReference type="PROSITE" id="PS50113">
    <property type="entry name" value="PAC"/>
    <property type="match status" value="3"/>
</dbReference>
<organism evidence="10 11">
    <name type="scientific">Methanobacterium bryantii</name>
    <dbReference type="NCBI Taxonomy" id="2161"/>
    <lineage>
        <taxon>Archaea</taxon>
        <taxon>Methanobacteriati</taxon>
        <taxon>Methanobacteriota</taxon>
        <taxon>Methanomada group</taxon>
        <taxon>Methanobacteria</taxon>
        <taxon>Methanobacteriales</taxon>
        <taxon>Methanobacteriaceae</taxon>
        <taxon>Methanobacterium</taxon>
    </lineage>
</organism>
<keyword evidence="6" id="KW-0175">Coiled coil</keyword>
<dbReference type="NCBIfam" id="TIGR00229">
    <property type="entry name" value="sensory_box"/>
    <property type="match status" value="3"/>
</dbReference>
<accession>A0A2A2H4X6</accession>
<keyword evidence="11" id="KW-1185">Reference proteome</keyword>
<evidence type="ECO:0000259" key="9">
    <source>
        <dbReference type="PROSITE" id="PS50113"/>
    </source>
</evidence>
<name>A0A2A2H4X6_METBR</name>
<dbReference type="InterPro" id="IPR036890">
    <property type="entry name" value="HATPase_C_sf"/>
</dbReference>
<dbReference type="InterPro" id="IPR000700">
    <property type="entry name" value="PAS-assoc_C"/>
</dbReference>
<dbReference type="InterPro" id="IPR000014">
    <property type="entry name" value="PAS"/>
</dbReference>
<evidence type="ECO:0000256" key="3">
    <source>
        <dbReference type="ARBA" id="ARBA00022553"/>
    </source>
</evidence>
<dbReference type="Gene3D" id="3.30.450.40">
    <property type="match status" value="1"/>
</dbReference>
<keyword evidence="3" id="KW-0597">Phosphoprotein</keyword>
<dbReference type="EMBL" id="LMVM01000023">
    <property type="protein sequence ID" value="PAV04479.1"/>
    <property type="molecule type" value="Genomic_DNA"/>
</dbReference>
<feature type="domain" description="Histidine kinase" evidence="7">
    <location>
        <begin position="771"/>
        <end position="986"/>
    </location>
</feature>
<dbReference type="FunFam" id="3.30.565.10:FF:000006">
    <property type="entry name" value="Sensor histidine kinase WalK"/>
    <property type="match status" value="1"/>
</dbReference>
<reference evidence="10 11" key="1">
    <citation type="journal article" date="2017" name="BMC Genomics">
        <title>Genomic analysis of methanogenic archaea reveals a shift towards energy conservation.</title>
        <authorList>
            <person name="Gilmore S.P."/>
            <person name="Henske J.K."/>
            <person name="Sexton J.A."/>
            <person name="Solomon K.V."/>
            <person name="Seppala S."/>
            <person name="Yoo J.I."/>
            <person name="Huyett L.M."/>
            <person name="Pressman A."/>
            <person name="Cogan J.Z."/>
            <person name="Kivenson V."/>
            <person name="Peng X."/>
            <person name="Tan Y."/>
            <person name="Valentine D.L."/>
            <person name="O'Malley M.A."/>
        </authorList>
    </citation>
    <scope>NUCLEOTIDE SEQUENCE [LARGE SCALE GENOMIC DNA]</scope>
    <source>
        <strain evidence="10 11">M.o.H.</strain>
    </source>
</reference>
<dbReference type="InterPro" id="IPR004358">
    <property type="entry name" value="Sig_transdc_His_kin-like_C"/>
</dbReference>
<dbReference type="InterPro" id="IPR001610">
    <property type="entry name" value="PAC"/>
</dbReference>
<evidence type="ECO:0000313" key="10">
    <source>
        <dbReference type="EMBL" id="PAV04479.1"/>
    </source>
</evidence>
<dbReference type="InterPro" id="IPR005467">
    <property type="entry name" value="His_kinase_dom"/>
</dbReference>
<dbReference type="CDD" id="cd00130">
    <property type="entry name" value="PAS"/>
    <property type="match status" value="3"/>
</dbReference>
<evidence type="ECO:0000256" key="6">
    <source>
        <dbReference type="SAM" id="Coils"/>
    </source>
</evidence>
<evidence type="ECO:0000256" key="2">
    <source>
        <dbReference type="ARBA" id="ARBA00012438"/>
    </source>
</evidence>
<dbReference type="PROSITE" id="PS50112">
    <property type="entry name" value="PAS"/>
    <property type="match status" value="3"/>
</dbReference>
<dbReference type="Pfam" id="PF00989">
    <property type="entry name" value="PAS"/>
    <property type="match status" value="1"/>
</dbReference>
<feature type="domain" description="PAS" evidence="8">
    <location>
        <begin position="450"/>
        <end position="514"/>
    </location>
</feature>
<dbReference type="GO" id="GO:0000155">
    <property type="term" value="F:phosphorelay sensor kinase activity"/>
    <property type="evidence" value="ECO:0007669"/>
    <property type="project" value="InterPro"/>
</dbReference>
<feature type="domain" description="PAS" evidence="8">
    <location>
        <begin position="135"/>
        <end position="205"/>
    </location>
</feature>